<keyword evidence="2" id="KW-1185">Reference proteome</keyword>
<gene>
    <name evidence="1" type="ORF">EJ02DRAFT_459402</name>
</gene>
<evidence type="ECO:0000313" key="2">
    <source>
        <dbReference type="Proteomes" id="UP000800038"/>
    </source>
</evidence>
<reference evidence="1" key="1">
    <citation type="journal article" date="2020" name="Stud. Mycol.">
        <title>101 Dothideomycetes genomes: a test case for predicting lifestyles and emergence of pathogens.</title>
        <authorList>
            <person name="Haridas S."/>
            <person name="Albert R."/>
            <person name="Binder M."/>
            <person name="Bloem J."/>
            <person name="Labutti K."/>
            <person name="Salamov A."/>
            <person name="Andreopoulos B."/>
            <person name="Baker S."/>
            <person name="Barry K."/>
            <person name="Bills G."/>
            <person name="Bluhm B."/>
            <person name="Cannon C."/>
            <person name="Castanera R."/>
            <person name="Culley D."/>
            <person name="Daum C."/>
            <person name="Ezra D."/>
            <person name="Gonzalez J."/>
            <person name="Henrissat B."/>
            <person name="Kuo A."/>
            <person name="Liang C."/>
            <person name="Lipzen A."/>
            <person name="Lutzoni F."/>
            <person name="Magnuson J."/>
            <person name="Mondo S."/>
            <person name="Nolan M."/>
            <person name="Ohm R."/>
            <person name="Pangilinan J."/>
            <person name="Park H.-J."/>
            <person name="Ramirez L."/>
            <person name="Alfaro M."/>
            <person name="Sun H."/>
            <person name="Tritt A."/>
            <person name="Yoshinaga Y."/>
            <person name="Zwiers L.-H."/>
            <person name="Turgeon B."/>
            <person name="Goodwin S."/>
            <person name="Spatafora J."/>
            <person name="Crous P."/>
            <person name="Grigoriev I."/>
        </authorList>
    </citation>
    <scope>NUCLEOTIDE SEQUENCE</scope>
    <source>
        <strain evidence="1">CBS 161.51</strain>
    </source>
</reference>
<protein>
    <submittedName>
        <fullName evidence="1">Uncharacterized protein</fullName>
    </submittedName>
</protein>
<sequence length="174" mass="19626">MHFLAPNPYLPHTNASQSSLPTMYFLVPTSHLPDTKASQSPQPLRITRPELTLPVPPPVEFFRYIDINGDTIIYKFSLFHAHNHVGNSLVTENLISLENALPRESPIKVYRSSRQNSNQHTSNPPLPSLCLMSEAEAIYAWRLGNCKSPTLDQEIGREEITWGSVCGIETRVYL</sequence>
<evidence type="ECO:0000313" key="1">
    <source>
        <dbReference type="EMBL" id="KAF1936592.1"/>
    </source>
</evidence>
<name>A0A6A5S976_9PLEO</name>
<organism evidence="1 2">
    <name type="scientific">Clathrospora elynae</name>
    <dbReference type="NCBI Taxonomy" id="706981"/>
    <lineage>
        <taxon>Eukaryota</taxon>
        <taxon>Fungi</taxon>
        <taxon>Dikarya</taxon>
        <taxon>Ascomycota</taxon>
        <taxon>Pezizomycotina</taxon>
        <taxon>Dothideomycetes</taxon>
        <taxon>Pleosporomycetidae</taxon>
        <taxon>Pleosporales</taxon>
        <taxon>Diademaceae</taxon>
        <taxon>Clathrospora</taxon>
    </lineage>
</organism>
<dbReference type="AlphaFoldDB" id="A0A6A5S976"/>
<accession>A0A6A5S976</accession>
<proteinExistence type="predicted"/>
<dbReference type="Proteomes" id="UP000800038">
    <property type="component" value="Unassembled WGS sequence"/>
</dbReference>
<dbReference type="EMBL" id="ML976180">
    <property type="protein sequence ID" value="KAF1936592.1"/>
    <property type="molecule type" value="Genomic_DNA"/>
</dbReference>